<dbReference type="PRINTS" id="PR00080">
    <property type="entry name" value="SDRFAMILY"/>
</dbReference>
<accession>A0A1X7RR93</accession>
<proteinExistence type="inferred from homology"/>
<dbReference type="GO" id="GO:0016491">
    <property type="term" value="F:oxidoreductase activity"/>
    <property type="evidence" value="ECO:0007669"/>
    <property type="project" value="UniProtKB-KW"/>
</dbReference>
<dbReference type="CDD" id="cd05233">
    <property type="entry name" value="SDR_c"/>
    <property type="match status" value="1"/>
</dbReference>
<dbReference type="PRINTS" id="PR00081">
    <property type="entry name" value="GDHRDH"/>
</dbReference>
<organism evidence="5 6">
    <name type="scientific">Zymoseptoria tritici (strain ST99CH_3D7)</name>
    <dbReference type="NCBI Taxonomy" id="1276538"/>
    <lineage>
        <taxon>Eukaryota</taxon>
        <taxon>Fungi</taxon>
        <taxon>Dikarya</taxon>
        <taxon>Ascomycota</taxon>
        <taxon>Pezizomycotina</taxon>
        <taxon>Dothideomycetes</taxon>
        <taxon>Dothideomycetidae</taxon>
        <taxon>Mycosphaerellales</taxon>
        <taxon>Mycosphaerellaceae</taxon>
        <taxon>Zymoseptoria</taxon>
    </lineage>
</organism>
<evidence type="ECO:0000256" key="3">
    <source>
        <dbReference type="ARBA" id="ARBA00023002"/>
    </source>
</evidence>
<dbReference type="PANTHER" id="PTHR24321">
    <property type="entry name" value="DEHYDROGENASES, SHORT CHAIN"/>
    <property type="match status" value="1"/>
</dbReference>
<dbReference type="PANTHER" id="PTHR24321:SF8">
    <property type="entry name" value="ESTRADIOL 17-BETA-DEHYDROGENASE 8-RELATED"/>
    <property type="match status" value="1"/>
</dbReference>
<keyword evidence="2" id="KW-0521">NADP</keyword>
<feature type="transmembrane region" description="Helical" evidence="4">
    <location>
        <begin position="12"/>
        <end position="30"/>
    </location>
</feature>
<dbReference type="EMBL" id="LT853695">
    <property type="protein sequence ID" value="SMQ49935.1"/>
    <property type="molecule type" value="Genomic_DNA"/>
</dbReference>
<sequence length="262" mass="26769">MSQVKPFAGKVIALTGAASGIGLATTILLYNRGASIAAGDINAAGLKELETTLAKIPIEPGSEQRLTTTVVDVTSSTQVETWISSTVNDFGHIDGAANIAGVAEYPVPLGQKTDADFDTVIDTHLRGVYNCLRAQLRHMSNKNGGRGGSIVNMSSIAGLAPEPGVGLYSAAKGGINSLGATAAKEYGAAGVRVNTICPGAVATPLTAQAVEHMRLLVARTPLGRLSEAEEVAKVVAFLLSDEASYVSGAVLRVDGGMLASGH</sequence>
<keyword evidence="4" id="KW-1133">Transmembrane helix</keyword>
<keyword evidence="4" id="KW-0812">Transmembrane</keyword>
<reference evidence="5 6" key="1">
    <citation type="submission" date="2016-06" db="EMBL/GenBank/DDBJ databases">
        <authorList>
            <person name="Kjaerup R.B."/>
            <person name="Dalgaard T.S."/>
            <person name="Juul-Madsen H.R."/>
        </authorList>
    </citation>
    <scope>NUCLEOTIDE SEQUENCE [LARGE SCALE GENOMIC DNA]</scope>
</reference>
<evidence type="ECO:0000256" key="1">
    <source>
        <dbReference type="ARBA" id="ARBA00006484"/>
    </source>
</evidence>
<keyword evidence="3" id="KW-0560">Oxidoreductase</keyword>
<dbReference type="Gene3D" id="3.40.50.720">
    <property type="entry name" value="NAD(P)-binding Rossmann-like Domain"/>
    <property type="match status" value="1"/>
</dbReference>
<dbReference type="SUPFAM" id="SSF51735">
    <property type="entry name" value="NAD(P)-binding Rossmann-fold domains"/>
    <property type="match status" value="1"/>
</dbReference>
<dbReference type="Proteomes" id="UP000215127">
    <property type="component" value="Chromosome 4"/>
</dbReference>
<comment type="similarity">
    <text evidence="1">Belongs to the short-chain dehydrogenases/reductases (SDR) family.</text>
</comment>
<name>A0A1X7RR93_ZYMT9</name>
<keyword evidence="6" id="KW-1185">Reference proteome</keyword>
<dbReference type="InterPro" id="IPR020904">
    <property type="entry name" value="Sc_DH/Rdtase_CS"/>
</dbReference>
<evidence type="ECO:0000256" key="4">
    <source>
        <dbReference type="SAM" id="Phobius"/>
    </source>
</evidence>
<dbReference type="InterPro" id="IPR036291">
    <property type="entry name" value="NAD(P)-bd_dom_sf"/>
</dbReference>
<evidence type="ECO:0000313" key="5">
    <source>
        <dbReference type="EMBL" id="SMQ49935.1"/>
    </source>
</evidence>
<dbReference type="FunFam" id="3.40.50.720:FF:000084">
    <property type="entry name" value="Short-chain dehydrogenase reductase"/>
    <property type="match status" value="1"/>
</dbReference>
<evidence type="ECO:0000313" key="6">
    <source>
        <dbReference type="Proteomes" id="UP000215127"/>
    </source>
</evidence>
<dbReference type="STRING" id="1276538.A0A1X7RR93"/>
<dbReference type="AlphaFoldDB" id="A0A1X7RR93"/>
<dbReference type="Pfam" id="PF13561">
    <property type="entry name" value="adh_short_C2"/>
    <property type="match status" value="1"/>
</dbReference>
<keyword evidence="4" id="KW-0472">Membrane</keyword>
<dbReference type="PROSITE" id="PS00061">
    <property type="entry name" value="ADH_SHORT"/>
    <property type="match status" value="1"/>
</dbReference>
<gene>
    <name evidence="5" type="ORF">ZT3D7_G5086</name>
</gene>
<evidence type="ECO:0000256" key="2">
    <source>
        <dbReference type="ARBA" id="ARBA00022857"/>
    </source>
</evidence>
<protein>
    <submittedName>
        <fullName evidence="5">Uncharacterized protein</fullName>
    </submittedName>
</protein>
<dbReference type="InterPro" id="IPR002347">
    <property type="entry name" value="SDR_fam"/>
</dbReference>